<keyword evidence="1" id="KW-0732">Signal</keyword>
<dbReference type="RefSeq" id="WP_137830014.1">
    <property type="nucleotide sequence ID" value="NZ_BPRE01000024.1"/>
</dbReference>
<dbReference type="Proteomes" id="UP001055093">
    <property type="component" value="Unassembled WGS sequence"/>
</dbReference>
<keyword evidence="3" id="KW-1185">Reference proteome</keyword>
<proteinExistence type="predicted"/>
<organism evidence="2 3">
    <name type="scientific">Methylorubrum suomiense</name>
    <dbReference type="NCBI Taxonomy" id="144191"/>
    <lineage>
        <taxon>Bacteria</taxon>
        <taxon>Pseudomonadati</taxon>
        <taxon>Pseudomonadota</taxon>
        <taxon>Alphaproteobacteria</taxon>
        <taxon>Hyphomicrobiales</taxon>
        <taxon>Methylobacteriaceae</taxon>
        <taxon>Methylorubrum</taxon>
    </lineage>
</organism>
<reference evidence="2" key="1">
    <citation type="journal article" date="2021" name="Front. Microbiol.">
        <title>Comprehensive Comparative Genomics and Phenotyping of Methylobacterium Species.</title>
        <authorList>
            <person name="Alessa O."/>
            <person name="Ogura Y."/>
            <person name="Fujitani Y."/>
            <person name="Takami H."/>
            <person name="Hayashi T."/>
            <person name="Sahin N."/>
            <person name="Tani A."/>
        </authorList>
    </citation>
    <scope>NUCLEOTIDE SEQUENCE</scope>
    <source>
        <strain evidence="2">DSM 14458</strain>
    </source>
</reference>
<dbReference type="EMBL" id="BPRE01000024">
    <property type="protein sequence ID" value="GJE78408.1"/>
    <property type="molecule type" value="Genomic_DNA"/>
</dbReference>
<name>A0ABQ4V1R2_9HYPH</name>
<gene>
    <name evidence="2" type="ORF">BGCPKDLD_5023</name>
</gene>
<evidence type="ECO:0000313" key="2">
    <source>
        <dbReference type="EMBL" id="GJE78408.1"/>
    </source>
</evidence>
<evidence type="ECO:0000256" key="1">
    <source>
        <dbReference type="SAM" id="SignalP"/>
    </source>
</evidence>
<feature type="signal peptide" evidence="1">
    <location>
        <begin position="1"/>
        <end position="23"/>
    </location>
</feature>
<evidence type="ECO:0000313" key="3">
    <source>
        <dbReference type="Proteomes" id="UP001055093"/>
    </source>
</evidence>
<reference evidence="2" key="2">
    <citation type="submission" date="2021-08" db="EMBL/GenBank/DDBJ databases">
        <authorList>
            <person name="Tani A."/>
            <person name="Ola A."/>
            <person name="Ogura Y."/>
            <person name="Katsura K."/>
            <person name="Hayashi T."/>
        </authorList>
    </citation>
    <scope>NUCLEOTIDE SEQUENCE</scope>
    <source>
        <strain evidence="2">DSM 14458</strain>
    </source>
</reference>
<feature type="chain" id="PRO_5047321875" description="DUF3224 domain-containing protein" evidence="1">
    <location>
        <begin position="24"/>
        <end position="167"/>
    </location>
</feature>
<accession>A0ABQ4V1R2</accession>
<comment type="caution">
    <text evidence="2">The sequence shown here is derived from an EMBL/GenBank/DDBJ whole genome shotgun (WGS) entry which is preliminary data.</text>
</comment>
<sequence length="167" mass="16887">MSYTIRAALAAAIAATSIPAAQAMPMGGSLTAQVDGQSAQPIGRGGQIRLTKTATGTNTGPGTPLDGATVRFSDVAVLKDGQGTLKGTITFVTPSGSTTSPYTGRVATDASGRVTAEGAFTTTKATGDFAGLKGRGTFSVAFTSPTTFTGQWQGDFQASAQRTSRRE</sequence>
<evidence type="ECO:0008006" key="4">
    <source>
        <dbReference type="Google" id="ProtNLM"/>
    </source>
</evidence>
<protein>
    <recommendedName>
        <fullName evidence="4">DUF3224 domain-containing protein</fullName>
    </recommendedName>
</protein>